<proteinExistence type="predicted"/>
<evidence type="ECO:0000256" key="1">
    <source>
        <dbReference type="SAM" id="SignalP"/>
    </source>
</evidence>
<feature type="chain" id="PRO_5043596571" description="Apolipoprotein A-II" evidence="1">
    <location>
        <begin position="39"/>
        <end position="158"/>
    </location>
</feature>
<comment type="caution">
    <text evidence="2">The sequence shown here is derived from an EMBL/GenBank/DDBJ whole genome shotgun (WGS) entry which is preliminary data.</text>
</comment>
<sequence>MDFVKVNRPDLQSQREGDMSAKLVLALIVALQVSMCLCAPEPDKELVDKYEELKATFYKRLLNAYKKAQGAAGPIAEGNPQASMIKEYIESLQADPKMQNAVKVITGMAGELGPAVDRARSGALGVYGEYLRPYIGTYLDHAINGLKPVLDAVLPADE</sequence>
<gene>
    <name evidence="2" type="ORF">AALO_G00174660</name>
</gene>
<evidence type="ECO:0008006" key="4">
    <source>
        <dbReference type="Google" id="ProtNLM"/>
    </source>
</evidence>
<evidence type="ECO:0000313" key="3">
    <source>
        <dbReference type="Proteomes" id="UP000823561"/>
    </source>
</evidence>
<reference evidence="2" key="1">
    <citation type="submission" date="2020-10" db="EMBL/GenBank/DDBJ databases">
        <title>Chromosome-scale genome assembly of the Allis shad, Alosa alosa.</title>
        <authorList>
            <person name="Margot Z."/>
            <person name="Christophe K."/>
            <person name="Cabau C."/>
            <person name="Louis A."/>
            <person name="Berthelot C."/>
            <person name="Parey E."/>
            <person name="Roest Crollius H."/>
            <person name="Montfort J."/>
            <person name="Robinson-Rechavi M."/>
            <person name="Bucao C."/>
            <person name="Bouchez O."/>
            <person name="Gislard M."/>
            <person name="Lluch J."/>
            <person name="Milhes M."/>
            <person name="Lampietro C."/>
            <person name="Lopez Roques C."/>
            <person name="Donnadieu C."/>
            <person name="Braasch I."/>
            <person name="Desvignes T."/>
            <person name="Postlethwait J."/>
            <person name="Bobe J."/>
            <person name="Guiguen Y."/>
        </authorList>
    </citation>
    <scope>NUCLEOTIDE SEQUENCE</scope>
    <source>
        <strain evidence="2">M-15738</strain>
        <tissue evidence="2">Blood</tissue>
    </source>
</reference>
<evidence type="ECO:0000313" key="2">
    <source>
        <dbReference type="EMBL" id="KAG5270992.1"/>
    </source>
</evidence>
<dbReference type="Proteomes" id="UP000823561">
    <property type="component" value="Chromosome 13"/>
</dbReference>
<keyword evidence="3" id="KW-1185">Reference proteome</keyword>
<keyword evidence="1" id="KW-0732">Signal</keyword>
<dbReference type="EMBL" id="JADWDJ010000013">
    <property type="protein sequence ID" value="KAG5270992.1"/>
    <property type="molecule type" value="Genomic_DNA"/>
</dbReference>
<organism evidence="2 3">
    <name type="scientific">Alosa alosa</name>
    <name type="common">allis shad</name>
    <dbReference type="NCBI Taxonomy" id="278164"/>
    <lineage>
        <taxon>Eukaryota</taxon>
        <taxon>Metazoa</taxon>
        <taxon>Chordata</taxon>
        <taxon>Craniata</taxon>
        <taxon>Vertebrata</taxon>
        <taxon>Euteleostomi</taxon>
        <taxon>Actinopterygii</taxon>
        <taxon>Neopterygii</taxon>
        <taxon>Teleostei</taxon>
        <taxon>Clupei</taxon>
        <taxon>Clupeiformes</taxon>
        <taxon>Clupeoidei</taxon>
        <taxon>Clupeidae</taxon>
        <taxon>Alosa</taxon>
    </lineage>
</organism>
<dbReference type="AlphaFoldDB" id="A0AAV6GA66"/>
<name>A0AAV6GA66_9TELE</name>
<protein>
    <recommendedName>
        <fullName evidence="4">Apolipoprotein A-II</fullName>
    </recommendedName>
</protein>
<feature type="signal peptide" evidence="1">
    <location>
        <begin position="1"/>
        <end position="38"/>
    </location>
</feature>
<accession>A0AAV6GA66</accession>